<sequence length="391" mass="43625">MMLRSLPAILLISLFSFSAIASDMETSADDVVSYDLSDLLKVLGNALAVHDELPTLEESKFLGRDMEDAQSDIDKLVDEAIGMLGSKTIKELRTQYRKLERKIEQVNSDIVGYKSKRILAPTSGKSMVGSVTPTQTLKRFVASTKGDYDQLIEAAEKDLAAYKSDLASIKDELRQALASIGVTVNTEQLETLMSSVVGDDIISMSVVFRTIKDVTDQLEALSNETSESLEHAKKYYGMVVILYRIVTTMQDTFIARVDEHYLPKLVAYKDEANANIKESRLLMKNGVNVDILKANVQANKLTIEVIELYTKMLKDQKAKVEKARDIASKEGLVADNTYRTVSLSSAVVSMIREGRNTFETLMGIQMPDIRVFKNEDVRSEFQKLTEKMNAS</sequence>
<reference evidence="5 6" key="1">
    <citation type="submission" date="2019-11" db="EMBL/GenBank/DDBJ databases">
        <authorList>
            <person name="Holert J."/>
        </authorList>
    </citation>
    <scope>NUCLEOTIDE SEQUENCE [LARGE SCALE GENOMIC DNA]</scope>
    <source>
        <strain evidence="4">BC3_2A</strain>
        <strain evidence="3">SB11_1A</strain>
    </source>
</reference>
<dbReference type="Proteomes" id="UP000435877">
    <property type="component" value="Unassembled WGS sequence"/>
</dbReference>
<evidence type="ECO:0000313" key="4">
    <source>
        <dbReference type="EMBL" id="CAA0094594.1"/>
    </source>
</evidence>
<evidence type="ECO:0008006" key="7">
    <source>
        <dbReference type="Google" id="ProtNLM"/>
    </source>
</evidence>
<evidence type="ECO:0000256" key="2">
    <source>
        <dbReference type="SAM" id="SignalP"/>
    </source>
</evidence>
<keyword evidence="2" id="KW-0732">Signal</keyword>
<gene>
    <name evidence="3" type="ORF">IHBHHGIJ_01562</name>
    <name evidence="4" type="ORF">KFEGEMFD_01164</name>
</gene>
<name>A0A5S9NV37_9GAMM</name>
<evidence type="ECO:0000313" key="3">
    <source>
        <dbReference type="EMBL" id="CAA0088538.1"/>
    </source>
</evidence>
<evidence type="ECO:0000256" key="1">
    <source>
        <dbReference type="SAM" id="Coils"/>
    </source>
</evidence>
<protein>
    <recommendedName>
        <fullName evidence="7">Chromosome partition protein Smc</fullName>
    </recommendedName>
</protein>
<dbReference type="Proteomes" id="UP000439591">
    <property type="component" value="Unassembled WGS sequence"/>
</dbReference>
<evidence type="ECO:0000313" key="5">
    <source>
        <dbReference type="Proteomes" id="UP000435877"/>
    </source>
</evidence>
<organism evidence="4 6">
    <name type="scientific">Zhongshania aliphaticivorans</name>
    <dbReference type="NCBI Taxonomy" id="1470434"/>
    <lineage>
        <taxon>Bacteria</taxon>
        <taxon>Pseudomonadati</taxon>
        <taxon>Pseudomonadota</taxon>
        <taxon>Gammaproteobacteria</taxon>
        <taxon>Cellvibrionales</taxon>
        <taxon>Spongiibacteraceae</taxon>
        <taxon>Zhongshania</taxon>
    </lineage>
</organism>
<keyword evidence="5" id="KW-1185">Reference proteome</keyword>
<dbReference type="EMBL" id="CACSIK010000001">
    <property type="protein sequence ID" value="CAA0088538.1"/>
    <property type="molecule type" value="Genomic_DNA"/>
</dbReference>
<keyword evidence="1" id="KW-0175">Coiled coil</keyword>
<feature type="coiled-coil region" evidence="1">
    <location>
        <begin position="152"/>
        <end position="179"/>
    </location>
</feature>
<feature type="signal peptide" evidence="2">
    <location>
        <begin position="1"/>
        <end position="21"/>
    </location>
</feature>
<dbReference type="AlphaFoldDB" id="A0A5S9NV37"/>
<proteinExistence type="predicted"/>
<dbReference type="EMBL" id="CACSIM010000002">
    <property type="protein sequence ID" value="CAA0094594.1"/>
    <property type="molecule type" value="Genomic_DNA"/>
</dbReference>
<feature type="coiled-coil region" evidence="1">
    <location>
        <begin position="89"/>
        <end position="116"/>
    </location>
</feature>
<accession>A0A5S9NV37</accession>
<evidence type="ECO:0000313" key="6">
    <source>
        <dbReference type="Proteomes" id="UP000439591"/>
    </source>
</evidence>
<feature type="chain" id="PRO_5036150451" description="Chromosome partition protein Smc" evidence="2">
    <location>
        <begin position="22"/>
        <end position="391"/>
    </location>
</feature>